<proteinExistence type="predicted"/>
<dbReference type="Pfam" id="PF13613">
    <property type="entry name" value="HTH_Tnp_4"/>
    <property type="match status" value="1"/>
</dbReference>
<organism evidence="8 9">
    <name type="scientific">Frankliniella fusca</name>
    <dbReference type="NCBI Taxonomy" id="407009"/>
    <lineage>
        <taxon>Eukaryota</taxon>
        <taxon>Metazoa</taxon>
        <taxon>Ecdysozoa</taxon>
        <taxon>Arthropoda</taxon>
        <taxon>Hexapoda</taxon>
        <taxon>Insecta</taxon>
        <taxon>Pterygota</taxon>
        <taxon>Neoptera</taxon>
        <taxon>Paraneoptera</taxon>
        <taxon>Thysanoptera</taxon>
        <taxon>Terebrantia</taxon>
        <taxon>Thripoidea</taxon>
        <taxon>Thripidae</taxon>
        <taxon>Frankliniella</taxon>
    </lineage>
</organism>
<dbReference type="Pfam" id="PF13359">
    <property type="entry name" value="DDE_Tnp_4"/>
    <property type="match status" value="1"/>
</dbReference>
<dbReference type="Pfam" id="PF05485">
    <property type="entry name" value="THAP"/>
    <property type="match status" value="1"/>
</dbReference>
<evidence type="ECO:0000256" key="3">
    <source>
        <dbReference type="ARBA" id="ARBA00022771"/>
    </source>
</evidence>
<comment type="cofactor">
    <cofactor evidence="1">
        <name>a divalent metal cation</name>
        <dbReference type="ChEBI" id="CHEBI:60240"/>
    </cofactor>
</comment>
<dbReference type="PROSITE" id="PS50950">
    <property type="entry name" value="ZF_THAP"/>
    <property type="match status" value="1"/>
</dbReference>
<gene>
    <name evidence="8" type="ORF">KUF71_015918</name>
</gene>
<dbReference type="InterPro" id="IPR038441">
    <property type="entry name" value="THAP_Znf_sf"/>
</dbReference>
<dbReference type="PANTHER" id="PTHR23080">
    <property type="entry name" value="THAP DOMAIN PROTEIN"/>
    <property type="match status" value="1"/>
</dbReference>
<keyword evidence="4" id="KW-0862">Zinc</keyword>
<dbReference type="PANTHER" id="PTHR23080:SF141">
    <property type="entry name" value="TRANSPOSASE HELIX-TURN-HELIX DOMAIN-CONTAINING PROTEIN"/>
    <property type="match status" value="1"/>
</dbReference>
<accession>A0AAE1LPT8</accession>
<evidence type="ECO:0000256" key="6">
    <source>
        <dbReference type="PROSITE-ProRule" id="PRU00309"/>
    </source>
</evidence>
<dbReference type="SUPFAM" id="SSF57716">
    <property type="entry name" value="Glucocorticoid receptor-like (DNA-binding domain)"/>
    <property type="match status" value="1"/>
</dbReference>
<dbReference type="AlphaFoldDB" id="A0AAE1LPT8"/>
<dbReference type="EMBL" id="JAHWGI010001298">
    <property type="protein sequence ID" value="KAK3927633.1"/>
    <property type="molecule type" value="Genomic_DNA"/>
</dbReference>
<dbReference type="Gene3D" id="6.20.210.20">
    <property type="entry name" value="THAP domain"/>
    <property type="match status" value="1"/>
</dbReference>
<keyword evidence="5 6" id="KW-0238">DNA-binding</keyword>
<comment type="caution">
    <text evidence="8">The sequence shown here is derived from an EMBL/GenBank/DDBJ whole genome shotgun (WGS) entry which is preliminary data.</text>
</comment>
<dbReference type="InterPro" id="IPR027805">
    <property type="entry name" value="Transposase_HTH_dom"/>
</dbReference>
<evidence type="ECO:0000256" key="4">
    <source>
        <dbReference type="ARBA" id="ARBA00022833"/>
    </source>
</evidence>
<dbReference type="InterPro" id="IPR027806">
    <property type="entry name" value="HARBI1_dom"/>
</dbReference>
<keyword evidence="3 6" id="KW-0863">Zinc-finger</keyword>
<sequence>MSSPGTGTENTESKSKARERHNCCVPQCSAVKSAENHLHKVPKDLTLRKKWAIAIKTGKDLSDTMSVCSKHFKKEDYKKSQKQDCKRYRLKPNAVPSENLPIRTADRVIKSPVKRKLEARNERARKRAMKSVASASTSACMCSNDGDREVVDDGGVRVSTGDGDDAEWEDINVLHQDIESKLKHIGIQVDLGSAGIISSEGIFSSVLSSDKKLFSATGIHSTKLLDSLVTAFDKLAPASAYGNFLVSTRDRIILTMVKIKLAVSFSSLAALFDLTVQTCCNYFYDTVIVLSKILKCMITWPEKEKILKNMPKCFKNYKSTRAVLDAYEIPVEKPKCIACRIRLYSHYKKNFTAKVMMICTPSGLISHCSSAFGGRASDKVVTKDTGVYSLCDPGDGLMVDKGFDIDKECQDSLLVLIRPPFMRSKAKKFSRAESVQCAKIARARVHVERVIQRVREYHTLKHKVPWNICPYLDNIVVIVCALVNLGKPILANDKF</sequence>
<evidence type="ECO:0000313" key="9">
    <source>
        <dbReference type="Proteomes" id="UP001219518"/>
    </source>
</evidence>
<dbReference type="SMART" id="SM00692">
    <property type="entry name" value="DM3"/>
    <property type="match status" value="1"/>
</dbReference>
<dbReference type="GO" id="GO:0008270">
    <property type="term" value="F:zinc ion binding"/>
    <property type="evidence" value="ECO:0007669"/>
    <property type="project" value="UniProtKB-KW"/>
</dbReference>
<reference evidence="8" key="1">
    <citation type="submission" date="2021-07" db="EMBL/GenBank/DDBJ databases">
        <authorList>
            <person name="Catto M.A."/>
            <person name="Jacobson A."/>
            <person name="Kennedy G."/>
            <person name="Labadie P."/>
            <person name="Hunt B.G."/>
            <person name="Srinivasan R."/>
        </authorList>
    </citation>
    <scope>NUCLEOTIDE SEQUENCE</scope>
    <source>
        <strain evidence="8">PL_HMW_Pooled</strain>
        <tissue evidence="8">Head</tissue>
    </source>
</reference>
<evidence type="ECO:0000256" key="2">
    <source>
        <dbReference type="ARBA" id="ARBA00022723"/>
    </source>
</evidence>
<dbReference type="Proteomes" id="UP001219518">
    <property type="component" value="Unassembled WGS sequence"/>
</dbReference>
<reference evidence="8" key="2">
    <citation type="journal article" date="2023" name="BMC Genomics">
        <title>Pest status, molecular evolution, and epigenetic factors derived from the genome assembly of Frankliniella fusca, a thysanopteran phytovirus vector.</title>
        <authorList>
            <person name="Catto M.A."/>
            <person name="Labadie P.E."/>
            <person name="Jacobson A.L."/>
            <person name="Kennedy G.G."/>
            <person name="Srinivasan R."/>
            <person name="Hunt B.G."/>
        </authorList>
    </citation>
    <scope>NUCLEOTIDE SEQUENCE</scope>
    <source>
        <strain evidence="8">PL_HMW_Pooled</strain>
    </source>
</reference>
<protein>
    <submittedName>
        <fullName evidence="8">Protein ALP1-like</fullName>
    </submittedName>
</protein>
<keyword evidence="2" id="KW-0479">Metal-binding</keyword>
<evidence type="ECO:0000256" key="1">
    <source>
        <dbReference type="ARBA" id="ARBA00001968"/>
    </source>
</evidence>
<evidence type="ECO:0000313" key="8">
    <source>
        <dbReference type="EMBL" id="KAK3927633.1"/>
    </source>
</evidence>
<dbReference type="GO" id="GO:0003677">
    <property type="term" value="F:DNA binding"/>
    <property type="evidence" value="ECO:0007669"/>
    <property type="project" value="UniProtKB-UniRule"/>
</dbReference>
<evidence type="ECO:0000259" key="7">
    <source>
        <dbReference type="PROSITE" id="PS50950"/>
    </source>
</evidence>
<keyword evidence="9" id="KW-1185">Reference proteome</keyword>
<feature type="domain" description="THAP-type" evidence="7">
    <location>
        <begin position="18"/>
        <end position="99"/>
    </location>
</feature>
<dbReference type="SMART" id="SM00980">
    <property type="entry name" value="THAP"/>
    <property type="match status" value="1"/>
</dbReference>
<name>A0AAE1LPT8_9NEOP</name>
<dbReference type="InterPro" id="IPR006612">
    <property type="entry name" value="THAP_Znf"/>
</dbReference>
<evidence type="ECO:0000256" key="5">
    <source>
        <dbReference type="ARBA" id="ARBA00023125"/>
    </source>
</evidence>